<feature type="compositionally biased region" description="Polar residues" evidence="1">
    <location>
        <begin position="177"/>
        <end position="186"/>
    </location>
</feature>
<sequence>MNTPTPTVLEMGRLDYTGNIVPHTWYQHLTKPVKKRGEAAYDDYPYLEAIILLSDICYWYRPSYKRDEATGQVVAVEKKFAADKLQRSYQHFADAFGMGKDQVRNALKWLAERGIITIEFRDISVRGTALSNVMFVEPIPDAITAMQYPPGQEIPSSPLAIGHPPSDQQIPPVRTGETYTKSSSKNSVKINPSAFALALSRAPQATPDEDGIYTASMVDESDERVTCPACGEPVIVARQPNTQGTCPHCEVGLRIMDPHGATRKKGKKKLLTLEIFADCPPALSHIVIPGGHADDLKRAHAADPTYVWEAIRWAAGKVAEGNMQANVMVRAAVGWALKRLDAAAAASGEAPSDLETVPLPELRARLAGGELRMDDLDAGEQAVVLARLGALP</sequence>
<proteinExistence type="predicted"/>
<evidence type="ECO:0000256" key="1">
    <source>
        <dbReference type="SAM" id="MobiDB-lite"/>
    </source>
</evidence>
<dbReference type="EMBL" id="MT143746">
    <property type="protein sequence ID" value="QJB01943.1"/>
    <property type="molecule type" value="Genomic_DNA"/>
</dbReference>
<organism evidence="2">
    <name type="scientific">viral metagenome</name>
    <dbReference type="NCBI Taxonomy" id="1070528"/>
    <lineage>
        <taxon>unclassified sequences</taxon>
        <taxon>metagenomes</taxon>
        <taxon>organismal metagenomes</taxon>
    </lineage>
</organism>
<name>A0A6M3M8D5_9ZZZZ</name>
<feature type="region of interest" description="Disordered" evidence="1">
    <location>
        <begin position="164"/>
        <end position="186"/>
    </location>
</feature>
<reference evidence="2" key="1">
    <citation type="submission" date="2020-03" db="EMBL/GenBank/DDBJ databases">
        <title>The deep terrestrial virosphere.</title>
        <authorList>
            <person name="Holmfeldt K."/>
            <person name="Nilsson E."/>
            <person name="Simone D."/>
            <person name="Lopez-Fernandez M."/>
            <person name="Wu X."/>
            <person name="de Brujin I."/>
            <person name="Lundin D."/>
            <person name="Andersson A."/>
            <person name="Bertilsson S."/>
            <person name="Dopson M."/>
        </authorList>
    </citation>
    <scope>NUCLEOTIDE SEQUENCE</scope>
    <source>
        <strain evidence="2">MM171B01706</strain>
    </source>
</reference>
<evidence type="ECO:0000313" key="2">
    <source>
        <dbReference type="EMBL" id="QJB01943.1"/>
    </source>
</evidence>
<dbReference type="AlphaFoldDB" id="A0A6M3M8D5"/>
<accession>A0A6M3M8D5</accession>
<protein>
    <submittedName>
        <fullName evidence="2">Uncharacterized protein</fullName>
    </submittedName>
</protein>
<gene>
    <name evidence="2" type="ORF">MM171B01706_0008</name>
</gene>